<sequence>MVIKSFKKYDISNSIDGIKDYIIYKFNGENNYETNYDREVILKNDISAYGLDIEDNENNNKIIGDAYSW</sequence>
<keyword evidence="2" id="KW-1185">Reference proteome</keyword>
<evidence type="ECO:0000313" key="2">
    <source>
        <dbReference type="Proteomes" id="UP000789706"/>
    </source>
</evidence>
<organism evidence="1 2">
    <name type="scientific">Diversispora eburnea</name>
    <dbReference type="NCBI Taxonomy" id="1213867"/>
    <lineage>
        <taxon>Eukaryota</taxon>
        <taxon>Fungi</taxon>
        <taxon>Fungi incertae sedis</taxon>
        <taxon>Mucoromycota</taxon>
        <taxon>Glomeromycotina</taxon>
        <taxon>Glomeromycetes</taxon>
        <taxon>Diversisporales</taxon>
        <taxon>Diversisporaceae</taxon>
        <taxon>Diversispora</taxon>
    </lineage>
</organism>
<accession>A0A9N8WAL5</accession>
<name>A0A9N8WAL5_9GLOM</name>
<dbReference type="EMBL" id="CAJVPK010000219">
    <property type="protein sequence ID" value="CAG8476795.1"/>
    <property type="molecule type" value="Genomic_DNA"/>
</dbReference>
<comment type="caution">
    <text evidence="1">The sequence shown here is derived from an EMBL/GenBank/DDBJ whole genome shotgun (WGS) entry which is preliminary data.</text>
</comment>
<dbReference type="AlphaFoldDB" id="A0A9N8WAL5"/>
<dbReference type="Proteomes" id="UP000789706">
    <property type="component" value="Unassembled WGS sequence"/>
</dbReference>
<gene>
    <name evidence="1" type="ORF">DEBURN_LOCUS3442</name>
</gene>
<evidence type="ECO:0000313" key="1">
    <source>
        <dbReference type="EMBL" id="CAG8476795.1"/>
    </source>
</evidence>
<protein>
    <submittedName>
        <fullName evidence="1">11006_t:CDS:1</fullName>
    </submittedName>
</protein>
<proteinExistence type="predicted"/>
<reference evidence="1" key="1">
    <citation type="submission" date="2021-06" db="EMBL/GenBank/DDBJ databases">
        <authorList>
            <person name="Kallberg Y."/>
            <person name="Tangrot J."/>
            <person name="Rosling A."/>
        </authorList>
    </citation>
    <scope>NUCLEOTIDE SEQUENCE</scope>
    <source>
        <strain evidence="1">AZ414A</strain>
    </source>
</reference>